<dbReference type="PANTHER" id="PTHR35585">
    <property type="entry name" value="HHE DOMAIN PROTEIN (AFU_ORTHOLOGUE AFUA_4G00730)"/>
    <property type="match status" value="1"/>
</dbReference>
<accession>A0A3M2KWK0</accession>
<dbReference type="PANTHER" id="PTHR35585:SF1">
    <property type="entry name" value="HHE DOMAIN PROTEIN (AFU_ORTHOLOGUE AFUA_4G00730)"/>
    <property type="match status" value="1"/>
</dbReference>
<evidence type="ECO:0000313" key="3">
    <source>
        <dbReference type="Proteomes" id="UP000279275"/>
    </source>
</evidence>
<protein>
    <submittedName>
        <fullName evidence="2">Hemerythrin domain-containing protein</fullName>
    </submittedName>
</protein>
<dbReference type="InterPro" id="IPR012312">
    <property type="entry name" value="Hemerythrin-like"/>
</dbReference>
<dbReference type="EMBL" id="RFFH01000017">
    <property type="protein sequence ID" value="RMI29006.1"/>
    <property type="molecule type" value="Genomic_DNA"/>
</dbReference>
<organism evidence="2 3">
    <name type="scientific">Nocardia stercoris</name>
    <dbReference type="NCBI Taxonomy" id="2483361"/>
    <lineage>
        <taxon>Bacteria</taxon>
        <taxon>Bacillati</taxon>
        <taxon>Actinomycetota</taxon>
        <taxon>Actinomycetes</taxon>
        <taxon>Mycobacteriales</taxon>
        <taxon>Nocardiaceae</taxon>
        <taxon>Nocardia</taxon>
    </lineage>
</organism>
<dbReference type="AlphaFoldDB" id="A0A3M2KWK0"/>
<dbReference type="OrthoDB" id="3212362at2"/>
<dbReference type="Proteomes" id="UP000279275">
    <property type="component" value="Unassembled WGS sequence"/>
</dbReference>
<evidence type="ECO:0000313" key="2">
    <source>
        <dbReference type="EMBL" id="RMI29006.1"/>
    </source>
</evidence>
<dbReference type="RefSeq" id="WP_122191170.1">
    <property type="nucleotide sequence ID" value="NZ_RFFH01000017.1"/>
</dbReference>
<comment type="caution">
    <text evidence="2">The sequence shown here is derived from an EMBL/GenBank/DDBJ whole genome shotgun (WGS) entry which is preliminary data.</text>
</comment>
<feature type="domain" description="Hemerythrin-like" evidence="1">
    <location>
        <begin position="7"/>
        <end position="119"/>
    </location>
</feature>
<reference evidence="2 3" key="1">
    <citation type="submission" date="2018-10" db="EMBL/GenBank/DDBJ databases">
        <title>Isolation from cow dung.</title>
        <authorList>
            <person name="Ling L."/>
        </authorList>
    </citation>
    <scope>NUCLEOTIDE SEQUENCE [LARGE SCALE GENOMIC DNA]</scope>
    <source>
        <strain evidence="2 3">NEAU-LL90</strain>
    </source>
</reference>
<sequence>MPTEDDVISLLEGQHTQIKDLLRQVEVAVGEAKQRPFEDLVRLLAVHESAEEQVVHPASRHADVAGEIIDDRLHEEDEAKHVLAELYELGVTDDRFASKFHAFSASVIEHAEMEEKEEFEPLRQSLSPRDRTRLATAVRVAEAVAPTRPHPHAGESATANFVFGPPLALFDRIRDAVRDWRTETDG</sequence>
<name>A0A3M2KWK0_9NOCA</name>
<keyword evidence="3" id="KW-1185">Reference proteome</keyword>
<gene>
    <name evidence="2" type="ORF">EBN03_28165</name>
</gene>
<proteinExistence type="predicted"/>
<evidence type="ECO:0000259" key="1">
    <source>
        <dbReference type="Pfam" id="PF01814"/>
    </source>
</evidence>
<dbReference type="Gene3D" id="1.20.120.520">
    <property type="entry name" value="nmb1532 protein domain like"/>
    <property type="match status" value="1"/>
</dbReference>
<dbReference type="Pfam" id="PF01814">
    <property type="entry name" value="Hemerythrin"/>
    <property type="match status" value="1"/>
</dbReference>